<dbReference type="CDD" id="cd03801">
    <property type="entry name" value="GT4_PimA-like"/>
    <property type="match status" value="1"/>
</dbReference>
<evidence type="ECO:0000313" key="4">
    <source>
        <dbReference type="Proteomes" id="UP000073604"/>
    </source>
</evidence>
<evidence type="ECO:0008006" key="5">
    <source>
        <dbReference type="Google" id="ProtNLM"/>
    </source>
</evidence>
<feature type="domain" description="Glycosyl transferase family 1" evidence="1">
    <location>
        <begin position="194"/>
        <end position="356"/>
    </location>
</feature>
<dbReference type="PANTHER" id="PTHR46401:SF8">
    <property type="entry name" value="BLL6006 PROTEIN"/>
    <property type="match status" value="1"/>
</dbReference>
<dbReference type="InterPro" id="IPR028098">
    <property type="entry name" value="Glyco_trans_4-like_N"/>
</dbReference>
<evidence type="ECO:0000259" key="2">
    <source>
        <dbReference type="Pfam" id="PF13439"/>
    </source>
</evidence>
<keyword evidence="4" id="KW-1185">Reference proteome</keyword>
<accession>A0A142CVR8</accession>
<dbReference type="KEGG" id="tpep:A0127_06630"/>
<evidence type="ECO:0000313" key="3">
    <source>
        <dbReference type="EMBL" id="AMQ18870.1"/>
    </source>
</evidence>
<dbReference type="Pfam" id="PF00534">
    <property type="entry name" value="Glycos_transf_1"/>
    <property type="match status" value="1"/>
</dbReference>
<dbReference type="Gene3D" id="3.40.50.2000">
    <property type="entry name" value="Glycogen Phosphorylase B"/>
    <property type="match status" value="2"/>
</dbReference>
<dbReference type="EMBL" id="CP014750">
    <property type="protein sequence ID" value="AMQ18870.1"/>
    <property type="molecule type" value="Genomic_DNA"/>
</dbReference>
<dbReference type="SUPFAM" id="SSF53756">
    <property type="entry name" value="UDP-Glycosyltransferase/glycogen phosphorylase"/>
    <property type="match status" value="1"/>
</dbReference>
<organism evidence="3 4">
    <name type="scientific">Thermococcus peptonophilus</name>
    <dbReference type="NCBI Taxonomy" id="53952"/>
    <lineage>
        <taxon>Archaea</taxon>
        <taxon>Methanobacteriati</taxon>
        <taxon>Methanobacteriota</taxon>
        <taxon>Thermococci</taxon>
        <taxon>Thermococcales</taxon>
        <taxon>Thermococcaceae</taxon>
        <taxon>Thermococcus</taxon>
    </lineage>
</organism>
<dbReference type="STRING" id="53952.A0127_06630"/>
<dbReference type="Pfam" id="PF13439">
    <property type="entry name" value="Glyco_transf_4"/>
    <property type="match status" value="1"/>
</dbReference>
<name>A0A142CVR8_9EURY</name>
<reference evidence="4" key="1">
    <citation type="submission" date="2016-03" db="EMBL/GenBank/DDBJ databases">
        <authorList>
            <person name="Oger P.M."/>
        </authorList>
    </citation>
    <scope>NUCLEOTIDE SEQUENCE [LARGE SCALE GENOMIC DNA]</scope>
    <source>
        <strain evidence="4">OG-1</strain>
    </source>
</reference>
<sequence length="384" mass="44170">MPVENVIIIMPYSEKPIGGRETVAYNTVVGLSLNEGLLKENGLFIEILSLSKRSPGFKRVAERVTVRRVPVFIGVNDLIMSLRLLQMKGKLDLLHDNDLYSCFFSCSSDIPVVYTLHSMFWKVKTMTRLPMLKLYHWYNIRKFFALYPRLRGFVAISRAIINELKSRGIYEENIPTSVIENPVNVDLFKIPEREISDPPTIMYPALIRPLKNQLTLLRAIKLLREEGFRVNLELIGSIKDMKYYFKIRKFIKEEGLKDSVRIVPGVSYDTMVKYYARSDIVVVPSLQESFGMVVPEAMAAGRPIVASNIPAFREKIENRRDGILIDPKDPEDISEKIGNIINSYSLQRKIARRAKRKAVNRWHPKIVARKLIGFYLEVSMEGNT</sequence>
<feature type="domain" description="Glycosyltransferase subfamily 4-like N-terminal" evidence="2">
    <location>
        <begin position="74"/>
        <end position="186"/>
    </location>
</feature>
<protein>
    <recommendedName>
        <fullName evidence="5">Glycosyl transferase</fullName>
    </recommendedName>
</protein>
<dbReference type="PANTHER" id="PTHR46401">
    <property type="entry name" value="GLYCOSYLTRANSFERASE WBBK-RELATED"/>
    <property type="match status" value="1"/>
</dbReference>
<dbReference type="Proteomes" id="UP000073604">
    <property type="component" value="Chromosome"/>
</dbReference>
<proteinExistence type="predicted"/>
<dbReference type="GO" id="GO:0016757">
    <property type="term" value="F:glycosyltransferase activity"/>
    <property type="evidence" value="ECO:0007669"/>
    <property type="project" value="InterPro"/>
</dbReference>
<evidence type="ECO:0000259" key="1">
    <source>
        <dbReference type="Pfam" id="PF00534"/>
    </source>
</evidence>
<gene>
    <name evidence="3" type="ORF">A0127_06630</name>
</gene>
<dbReference type="AlphaFoldDB" id="A0A142CVR8"/>
<dbReference type="InterPro" id="IPR001296">
    <property type="entry name" value="Glyco_trans_1"/>
</dbReference>